<reference evidence="4 6" key="3">
    <citation type="submission" date="2019-07" db="EMBL/GenBank/DDBJ databases">
        <authorList>
            <person name="Jastrzebski P J."/>
            <person name="Paukszto L."/>
            <person name="Jastrzebski P J."/>
        </authorList>
    </citation>
    <scope>NUCLEOTIDE SEQUENCE [LARGE SCALE GENOMIC DNA]</scope>
    <source>
        <strain evidence="4 6">WMS-il1</strain>
    </source>
</reference>
<accession>A0A0R3SA64</accession>
<evidence type="ECO:0000256" key="1">
    <source>
        <dbReference type="ARBA" id="ARBA00010058"/>
    </source>
</evidence>
<dbReference type="InterPro" id="IPR036140">
    <property type="entry name" value="PFN_sf"/>
</dbReference>
<dbReference type="InterPro" id="IPR005455">
    <property type="entry name" value="PFN_euk"/>
</dbReference>
<evidence type="ECO:0000313" key="3">
    <source>
        <dbReference type="EMBL" id="VDL18680.1"/>
    </source>
</evidence>
<dbReference type="STRING" id="6216.A0A0R3SA64"/>
<keyword evidence="2" id="KW-0009">Actin-binding</keyword>
<proteinExistence type="inferred from homology"/>
<dbReference type="GO" id="GO:0003779">
    <property type="term" value="F:actin binding"/>
    <property type="evidence" value="ECO:0007669"/>
    <property type="project" value="UniProtKB-KW"/>
</dbReference>
<dbReference type="InterPro" id="IPR048278">
    <property type="entry name" value="PFN"/>
</dbReference>
<comment type="similarity">
    <text evidence="1 2">Belongs to the profilin family.</text>
</comment>
<organism evidence="7">
    <name type="scientific">Hymenolepis diminuta</name>
    <name type="common">Rat tapeworm</name>
    <dbReference type="NCBI Taxonomy" id="6216"/>
    <lineage>
        <taxon>Eukaryota</taxon>
        <taxon>Metazoa</taxon>
        <taxon>Spiralia</taxon>
        <taxon>Lophotrochozoa</taxon>
        <taxon>Platyhelminthes</taxon>
        <taxon>Cestoda</taxon>
        <taxon>Eucestoda</taxon>
        <taxon>Cyclophyllidea</taxon>
        <taxon>Hymenolepididae</taxon>
        <taxon>Hymenolepis</taxon>
    </lineage>
</organism>
<dbReference type="Proteomes" id="UP000321570">
    <property type="component" value="Unassembled WGS sequence"/>
</dbReference>
<evidence type="ECO:0000313" key="4">
    <source>
        <dbReference type="EMBL" id="VUZ54135.1"/>
    </source>
</evidence>
<gene>
    <name evidence="3" type="ORF">HDID_LOCUS1219</name>
    <name evidence="4" type="ORF">WMSIL1_LOCUS12308</name>
</gene>
<name>A0A0R3SA64_HYMDI</name>
<protein>
    <recommendedName>
        <fullName evidence="2">Profilin</fullName>
    </recommendedName>
</protein>
<dbReference type="EMBL" id="CABIJS010000610">
    <property type="protein sequence ID" value="VUZ54135.1"/>
    <property type="molecule type" value="Genomic_DNA"/>
</dbReference>
<dbReference type="Proteomes" id="UP000274504">
    <property type="component" value="Unassembled WGS sequence"/>
</dbReference>
<evidence type="ECO:0000256" key="2">
    <source>
        <dbReference type="RuleBase" id="RU003909"/>
    </source>
</evidence>
<keyword evidence="6" id="KW-1185">Reference proteome</keyword>
<dbReference type="OrthoDB" id="421374at2759"/>
<dbReference type="AlphaFoldDB" id="A0A0R3SA64"/>
<reference evidence="3 5" key="2">
    <citation type="submission" date="2018-11" db="EMBL/GenBank/DDBJ databases">
        <authorList>
            <consortium name="Pathogen Informatics"/>
        </authorList>
    </citation>
    <scope>NUCLEOTIDE SEQUENCE [LARGE SCALE GENOMIC DNA]</scope>
</reference>
<sequence length="129" mass="13543">MANSAWQSYVANILKYNGANCACLAGKDGSIWASSPDLKPTADEIKKIVDNVANGCHDSITINGKKLITIMAGDGELRAAGNDYAIDCRVLKSMVIITGNSNPKDCPGVNRLLAQAGCAMANYLGNCGY</sequence>
<dbReference type="Gene3D" id="3.30.450.30">
    <property type="entry name" value="Dynein light chain 2a, cytoplasmic"/>
    <property type="match status" value="1"/>
</dbReference>
<evidence type="ECO:0000313" key="7">
    <source>
        <dbReference type="WBParaSite" id="HDID_0000121801-mRNA-1"/>
    </source>
</evidence>
<dbReference type="WBParaSite" id="HDID_0000121801-mRNA-1">
    <property type="protein sequence ID" value="HDID_0000121801-mRNA-1"/>
    <property type="gene ID" value="HDID_0000121801"/>
</dbReference>
<dbReference type="SUPFAM" id="SSF55770">
    <property type="entry name" value="Profilin (actin-binding protein)"/>
    <property type="match status" value="1"/>
</dbReference>
<dbReference type="Pfam" id="PF00235">
    <property type="entry name" value="Profilin"/>
    <property type="match status" value="1"/>
</dbReference>
<reference evidence="7" key="1">
    <citation type="submission" date="2017-02" db="UniProtKB">
        <authorList>
            <consortium name="WormBaseParasite"/>
        </authorList>
    </citation>
    <scope>IDENTIFICATION</scope>
</reference>
<evidence type="ECO:0000313" key="5">
    <source>
        <dbReference type="Proteomes" id="UP000274504"/>
    </source>
</evidence>
<evidence type="ECO:0000313" key="6">
    <source>
        <dbReference type="Proteomes" id="UP000321570"/>
    </source>
</evidence>
<dbReference type="EMBL" id="UYSG01000210">
    <property type="protein sequence ID" value="VDL18680.1"/>
    <property type="molecule type" value="Genomic_DNA"/>
</dbReference>
<dbReference type="SMART" id="SM00392">
    <property type="entry name" value="PROF"/>
    <property type="match status" value="1"/>
</dbReference>